<evidence type="ECO:0000313" key="7">
    <source>
        <dbReference type="Proteomes" id="UP001521785"/>
    </source>
</evidence>
<sequence>MASAAPTQKQDRLKAHFTNHAPTDHNKRWDDLWSAGDFLPWDRGYANPALIDTLAERKDLLPSPKSASGKRARALVPGCGKGYDIALFAAHGYDSFGLEVSENAVRVSEEYLREPGEGPLEGEYKISDENVGRGAMKCLLGDFFEDGWLEGTGGLGEGFDVIYDNTVSGLGDGKVDVLFLCALHPTIRPQWAARMAQLLAPEGALVCLEFPTHKPPKSGGPPFSLPPTVHEELLKRPGEEIQYDEDGKVLSTDRAESDKALVRVAHWKPKRTHQVAIINGEITDWVSVWRHK</sequence>
<keyword evidence="4" id="KW-0949">S-adenosyl-L-methionine</keyword>
<gene>
    <name evidence="6" type="ORF">SLS60_011573</name>
</gene>
<keyword evidence="1" id="KW-0597">Phosphoprotein</keyword>
<dbReference type="SUPFAM" id="SSF53335">
    <property type="entry name" value="S-adenosyl-L-methionine-dependent methyltransferases"/>
    <property type="match status" value="1"/>
</dbReference>
<proteinExistence type="predicted"/>
<dbReference type="Gene3D" id="3.40.50.150">
    <property type="entry name" value="Vaccinia Virus protein VP39"/>
    <property type="match status" value="1"/>
</dbReference>
<accession>A0ABR3QIJ4</accession>
<evidence type="ECO:0000256" key="4">
    <source>
        <dbReference type="ARBA" id="ARBA00022691"/>
    </source>
</evidence>
<dbReference type="Pfam" id="PF05724">
    <property type="entry name" value="TPMT"/>
    <property type="match status" value="1"/>
</dbReference>
<evidence type="ECO:0008006" key="8">
    <source>
        <dbReference type="Google" id="ProtNLM"/>
    </source>
</evidence>
<keyword evidence="2" id="KW-0489">Methyltransferase</keyword>
<feature type="region of interest" description="Disordered" evidence="5">
    <location>
        <begin position="1"/>
        <end position="21"/>
    </location>
</feature>
<dbReference type="PANTHER" id="PTHR32183">
    <property type="match status" value="1"/>
</dbReference>
<name>A0ABR3QIJ4_9PLEO</name>
<evidence type="ECO:0000256" key="1">
    <source>
        <dbReference type="ARBA" id="ARBA00022553"/>
    </source>
</evidence>
<evidence type="ECO:0000313" key="6">
    <source>
        <dbReference type="EMBL" id="KAL1591981.1"/>
    </source>
</evidence>
<reference evidence="6 7" key="1">
    <citation type="submission" date="2024-02" db="EMBL/GenBank/DDBJ databases">
        <title>De novo assembly and annotation of 12 fungi associated with fruit tree decline syndrome in Ontario, Canada.</title>
        <authorList>
            <person name="Sulman M."/>
            <person name="Ellouze W."/>
            <person name="Ilyukhin E."/>
        </authorList>
    </citation>
    <scope>NUCLEOTIDE SEQUENCE [LARGE SCALE GENOMIC DNA]</scope>
    <source>
        <strain evidence="6 7">M42-189</strain>
    </source>
</reference>
<protein>
    <recommendedName>
        <fullName evidence="8">S-adenosyl-L-methionine-dependent methyltransferase</fullName>
    </recommendedName>
</protein>
<keyword evidence="3" id="KW-0808">Transferase</keyword>
<evidence type="ECO:0000256" key="2">
    <source>
        <dbReference type="ARBA" id="ARBA00022603"/>
    </source>
</evidence>
<dbReference type="PROSITE" id="PS51585">
    <property type="entry name" value="SAM_MT_TPMT"/>
    <property type="match status" value="1"/>
</dbReference>
<dbReference type="Proteomes" id="UP001521785">
    <property type="component" value="Unassembled WGS sequence"/>
</dbReference>
<dbReference type="InterPro" id="IPR008854">
    <property type="entry name" value="TPMT"/>
</dbReference>
<organism evidence="6 7">
    <name type="scientific">Paraconiothyrium brasiliense</name>
    <dbReference type="NCBI Taxonomy" id="300254"/>
    <lineage>
        <taxon>Eukaryota</taxon>
        <taxon>Fungi</taxon>
        <taxon>Dikarya</taxon>
        <taxon>Ascomycota</taxon>
        <taxon>Pezizomycotina</taxon>
        <taxon>Dothideomycetes</taxon>
        <taxon>Pleosporomycetidae</taxon>
        <taxon>Pleosporales</taxon>
        <taxon>Massarineae</taxon>
        <taxon>Didymosphaeriaceae</taxon>
        <taxon>Paraconiothyrium</taxon>
    </lineage>
</organism>
<dbReference type="EMBL" id="JAKJXO020000022">
    <property type="protein sequence ID" value="KAL1591981.1"/>
    <property type="molecule type" value="Genomic_DNA"/>
</dbReference>
<dbReference type="InterPro" id="IPR029063">
    <property type="entry name" value="SAM-dependent_MTases_sf"/>
</dbReference>
<comment type="caution">
    <text evidence="6">The sequence shown here is derived from an EMBL/GenBank/DDBJ whole genome shotgun (WGS) entry which is preliminary data.</text>
</comment>
<evidence type="ECO:0000256" key="5">
    <source>
        <dbReference type="SAM" id="MobiDB-lite"/>
    </source>
</evidence>
<keyword evidence="7" id="KW-1185">Reference proteome</keyword>
<evidence type="ECO:0000256" key="3">
    <source>
        <dbReference type="ARBA" id="ARBA00022679"/>
    </source>
</evidence>
<dbReference type="PANTHER" id="PTHR32183:SF6">
    <property type="entry name" value="CYSTEINE SULFINATE DESULFINASE_CYSTEINE DESULFURASE AND RELATED ENZYMES"/>
    <property type="match status" value="1"/>
</dbReference>